<evidence type="ECO:0000313" key="1">
    <source>
        <dbReference type="EMBL" id="MEF3831655.1"/>
    </source>
</evidence>
<organism evidence="1 2">
    <name type="scientific">Flavivirga spongiicola</name>
    <dbReference type="NCBI Taxonomy" id="421621"/>
    <lineage>
        <taxon>Bacteria</taxon>
        <taxon>Pseudomonadati</taxon>
        <taxon>Bacteroidota</taxon>
        <taxon>Flavobacteriia</taxon>
        <taxon>Flavobacteriales</taxon>
        <taxon>Flavobacteriaceae</taxon>
        <taxon>Flavivirga</taxon>
    </lineage>
</organism>
<evidence type="ECO:0000313" key="2">
    <source>
        <dbReference type="Proteomes" id="UP001337305"/>
    </source>
</evidence>
<sequence>MSKRQLIFVIVIVYITTNSFGQKNSFTNTLVHFVIKERNYVSKEYANSVNNENGKRTNDEWEGDLLAFYPPTPSLPKEVPSDFKRFIHFTITPKHYIEYRIVDNIFENDTLHSPATIKIVKLDRKDLTVTEFIPLWFEMRKRKLYKMEICNYNTITEYRKIRKNMCGYDCFKITLEDKFNSDYLIELYVTEDIRLNYHPIVNCEKIFSKYFPLYVKEYKKEYPNDYFREFSFVKSQ</sequence>
<comment type="caution">
    <text evidence="1">The sequence shown here is derived from an EMBL/GenBank/DDBJ whole genome shotgun (WGS) entry which is preliminary data.</text>
</comment>
<protein>
    <submittedName>
        <fullName evidence="1">Uncharacterized protein</fullName>
    </submittedName>
</protein>
<dbReference type="EMBL" id="JAODOP010000001">
    <property type="protein sequence ID" value="MEF3831655.1"/>
    <property type="molecule type" value="Genomic_DNA"/>
</dbReference>
<dbReference type="Proteomes" id="UP001337305">
    <property type="component" value="Unassembled WGS sequence"/>
</dbReference>
<dbReference type="RefSeq" id="WP_303308661.1">
    <property type="nucleotide sequence ID" value="NZ_JAODOP010000001.1"/>
</dbReference>
<gene>
    <name evidence="1" type="ORF">N1F79_00810</name>
</gene>
<keyword evidence="2" id="KW-1185">Reference proteome</keyword>
<accession>A0ABU7XLQ6</accession>
<name>A0ABU7XLQ6_9FLAO</name>
<proteinExistence type="predicted"/>
<reference evidence="1 2" key="1">
    <citation type="submission" date="2022-09" db="EMBL/GenBank/DDBJ databases">
        <title>Genome sequencing of Flavivirga sp. MEBiC05379.</title>
        <authorList>
            <person name="Oh H.-M."/>
            <person name="Kwon K.K."/>
            <person name="Park M.J."/>
            <person name="Yang S.-H."/>
        </authorList>
    </citation>
    <scope>NUCLEOTIDE SEQUENCE [LARGE SCALE GENOMIC DNA]</scope>
    <source>
        <strain evidence="1 2">MEBiC05379</strain>
    </source>
</reference>